<gene>
    <name evidence="2" type="ORF">DFP90_10657</name>
</gene>
<dbReference type="Proteomes" id="UP000256845">
    <property type="component" value="Unassembled WGS sequence"/>
</dbReference>
<dbReference type="InterPro" id="IPR029058">
    <property type="entry name" value="AB_hydrolase_fold"/>
</dbReference>
<protein>
    <recommendedName>
        <fullName evidence="1">DUF676 domain-containing protein</fullName>
    </recommendedName>
</protein>
<dbReference type="OrthoDB" id="275181at2"/>
<dbReference type="Gene3D" id="3.40.50.1820">
    <property type="entry name" value="alpha/beta hydrolase"/>
    <property type="match status" value="1"/>
</dbReference>
<dbReference type="AlphaFoldDB" id="A0A3D9HHY2"/>
<feature type="domain" description="DUF676" evidence="1">
    <location>
        <begin position="107"/>
        <end position="188"/>
    </location>
</feature>
<dbReference type="SUPFAM" id="SSF53474">
    <property type="entry name" value="alpha/beta-Hydrolases"/>
    <property type="match status" value="1"/>
</dbReference>
<accession>A0A3D9HHY2</accession>
<dbReference type="PANTHER" id="PTHR37946:SF1">
    <property type="entry name" value="SLL1969 PROTEIN"/>
    <property type="match status" value="1"/>
</dbReference>
<name>A0A3D9HHY2_9PROT</name>
<dbReference type="InterPro" id="IPR007751">
    <property type="entry name" value="DUF676_lipase-like"/>
</dbReference>
<dbReference type="RefSeq" id="WP_115937288.1">
    <property type="nucleotide sequence ID" value="NZ_QRDW01000006.1"/>
</dbReference>
<dbReference type="Pfam" id="PF05057">
    <property type="entry name" value="DUF676"/>
    <property type="match status" value="1"/>
</dbReference>
<dbReference type="PANTHER" id="PTHR37946">
    <property type="entry name" value="SLL1969 PROTEIN"/>
    <property type="match status" value="1"/>
</dbReference>
<organism evidence="2 3">
    <name type="scientific">Aestuariispira insulae</name>
    <dbReference type="NCBI Taxonomy" id="1461337"/>
    <lineage>
        <taxon>Bacteria</taxon>
        <taxon>Pseudomonadati</taxon>
        <taxon>Pseudomonadota</taxon>
        <taxon>Alphaproteobacteria</taxon>
        <taxon>Rhodospirillales</taxon>
        <taxon>Kiloniellaceae</taxon>
        <taxon>Aestuariispira</taxon>
    </lineage>
</organism>
<sequence length="323" mass="35566">MCHREKSRYRVMLGLWALLTVGMVSQSGTDVAQADEADLNLPFPTLGGKQVWTDRYYRQGWRIQENVLTGHARLLDPDDTRRAWGSYDHCLQMFQLRYREKAGQPDRHLVIMLHGILRSGGSFSSLASRLEAEGYAVAGLSYASTRLTLEQHGANLNSLMDQLEDVSSVSFVTHSMGALVLRQALGDKPTWTDRIEILRAVMIAPPNRGSALAQDVQALPAYRAVYGRPGLQLTPEAAQLIPMPPRVPFAVIAGGRNDGEGYNPFLEGDDDGVVRVVETRLSGMADFLVLPALHSTILSDPRTGDAVLAFFAEGRFSQAEAEE</sequence>
<comment type="caution">
    <text evidence="2">The sequence shown here is derived from an EMBL/GenBank/DDBJ whole genome shotgun (WGS) entry which is preliminary data.</text>
</comment>
<evidence type="ECO:0000313" key="3">
    <source>
        <dbReference type="Proteomes" id="UP000256845"/>
    </source>
</evidence>
<reference evidence="2 3" key="1">
    <citation type="submission" date="2018-07" db="EMBL/GenBank/DDBJ databases">
        <title>Genomic Encyclopedia of Type Strains, Phase III (KMG-III): the genomes of soil and plant-associated and newly described type strains.</title>
        <authorList>
            <person name="Whitman W."/>
        </authorList>
    </citation>
    <scope>NUCLEOTIDE SEQUENCE [LARGE SCALE GENOMIC DNA]</scope>
    <source>
        <strain evidence="2 3">CECT 8488</strain>
    </source>
</reference>
<keyword evidence="3" id="KW-1185">Reference proteome</keyword>
<dbReference type="EMBL" id="QRDW01000006">
    <property type="protein sequence ID" value="RED49080.1"/>
    <property type="molecule type" value="Genomic_DNA"/>
</dbReference>
<evidence type="ECO:0000259" key="1">
    <source>
        <dbReference type="Pfam" id="PF05057"/>
    </source>
</evidence>
<proteinExistence type="predicted"/>
<evidence type="ECO:0000313" key="2">
    <source>
        <dbReference type="EMBL" id="RED49080.1"/>
    </source>
</evidence>